<feature type="transmembrane region" description="Helical" evidence="7">
    <location>
        <begin position="95"/>
        <end position="117"/>
    </location>
</feature>
<dbReference type="Pfam" id="PF07690">
    <property type="entry name" value="MFS_1"/>
    <property type="match status" value="1"/>
</dbReference>
<organism evidence="9 10">
    <name type="scientific">Priestia koreensis</name>
    <dbReference type="NCBI Taxonomy" id="284581"/>
    <lineage>
        <taxon>Bacteria</taxon>
        <taxon>Bacillati</taxon>
        <taxon>Bacillota</taxon>
        <taxon>Bacilli</taxon>
        <taxon>Bacillales</taxon>
        <taxon>Bacillaceae</taxon>
        <taxon>Priestia</taxon>
    </lineage>
</organism>
<dbReference type="RefSeq" id="WP_053403479.1">
    <property type="nucleotide sequence ID" value="NZ_LILC01000036.1"/>
</dbReference>
<keyword evidence="6 7" id="KW-0472">Membrane</keyword>
<evidence type="ECO:0000259" key="8">
    <source>
        <dbReference type="PROSITE" id="PS50850"/>
    </source>
</evidence>
<feature type="transmembrane region" description="Helical" evidence="7">
    <location>
        <begin position="267"/>
        <end position="284"/>
    </location>
</feature>
<evidence type="ECO:0000313" key="10">
    <source>
        <dbReference type="Proteomes" id="UP000037558"/>
    </source>
</evidence>
<dbReference type="InterPro" id="IPR011701">
    <property type="entry name" value="MFS"/>
</dbReference>
<feature type="transmembrane region" description="Helical" evidence="7">
    <location>
        <begin position="70"/>
        <end position="89"/>
    </location>
</feature>
<keyword evidence="5 7" id="KW-1133">Transmembrane helix</keyword>
<evidence type="ECO:0000256" key="1">
    <source>
        <dbReference type="ARBA" id="ARBA00004651"/>
    </source>
</evidence>
<gene>
    <name evidence="9" type="ORF">AMD01_21415</name>
</gene>
<dbReference type="Gene3D" id="1.20.1250.20">
    <property type="entry name" value="MFS general substrate transporter like domains"/>
    <property type="match status" value="1"/>
</dbReference>
<feature type="transmembrane region" description="Helical" evidence="7">
    <location>
        <begin position="129"/>
        <end position="150"/>
    </location>
</feature>
<feature type="transmembrane region" description="Helical" evidence="7">
    <location>
        <begin position="156"/>
        <end position="179"/>
    </location>
</feature>
<sequence length="392" mass="41641">MNKGIFILAVTTFVAGTVELVIAGILGMIAEDLHVSVGTVGQLVSIFSFVFAFGAPILIALTSRIERRKLLLIAMLTFLGGNILSIFSSNFTTLLIARIILAASCSIVVVVSVTLAANTVSTELRGRAIGIIFMGLSASLVLGVPLGTIIGENFGWRMTFLLVAVLSIISMLGIIKFLPKVPPQPTVSLLKQIATLKSKKIVSIHLISVLELTGHFTVYTYFTPFLQSTMGLSTNMISVVLLIFGVAGIAGGWIGGWSSDKFGGARTILISLLLFVVSLFVLPYATGSIISLLIVVILYGALVWALSPAVQNYLTKEAPESSDIQIGLNTSFLHLGVALGSGFGGIIINHYPVTTNIRVAGIMVTLALFSAVYSVMQTKQYPVSNILTTSKK</sequence>
<dbReference type="Proteomes" id="UP000037558">
    <property type="component" value="Unassembled WGS sequence"/>
</dbReference>
<feature type="transmembrane region" description="Helical" evidence="7">
    <location>
        <begin position="200"/>
        <end position="222"/>
    </location>
</feature>
<evidence type="ECO:0000256" key="5">
    <source>
        <dbReference type="ARBA" id="ARBA00022989"/>
    </source>
</evidence>
<dbReference type="GO" id="GO:0005886">
    <property type="term" value="C:plasma membrane"/>
    <property type="evidence" value="ECO:0007669"/>
    <property type="project" value="UniProtKB-SubCell"/>
</dbReference>
<feature type="transmembrane region" description="Helical" evidence="7">
    <location>
        <begin position="357"/>
        <end position="376"/>
    </location>
</feature>
<keyword evidence="10" id="KW-1185">Reference proteome</keyword>
<dbReference type="PROSITE" id="PS50850">
    <property type="entry name" value="MFS"/>
    <property type="match status" value="1"/>
</dbReference>
<proteinExistence type="predicted"/>
<accession>A0A0M0KNW2</accession>
<keyword evidence="2" id="KW-0813">Transport</keyword>
<dbReference type="EMBL" id="LILC01000036">
    <property type="protein sequence ID" value="KOO40312.1"/>
    <property type="molecule type" value="Genomic_DNA"/>
</dbReference>
<evidence type="ECO:0000256" key="6">
    <source>
        <dbReference type="ARBA" id="ARBA00023136"/>
    </source>
</evidence>
<evidence type="ECO:0000256" key="7">
    <source>
        <dbReference type="SAM" id="Phobius"/>
    </source>
</evidence>
<evidence type="ECO:0000256" key="3">
    <source>
        <dbReference type="ARBA" id="ARBA00022475"/>
    </source>
</evidence>
<dbReference type="InterPro" id="IPR050189">
    <property type="entry name" value="MFS_Efflux_Transporters"/>
</dbReference>
<feature type="domain" description="Major facilitator superfamily (MFS) profile" evidence="8">
    <location>
        <begin position="4"/>
        <end position="379"/>
    </location>
</feature>
<dbReference type="OrthoDB" id="2727100at2"/>
<keyword evidence="4 7" id="KW-0812">Transmembrane</keyword>
<feature type="transmembrane region" description="Helical" evidence="7">
    <location>
        <begin position="234"/>
        <end position="255"/>
    </location>
</feature>
<keyword evidence="3" id="KW-1003">Cell membrane</keyword>
<dbReference type="AlphaFoldDB" id="A0A0M0KNW2"/>
<comment type="caution">
    <text evidence="9">The sequence shown here is derived from an EMBL/GenBank/DDBJ whole genome shotgun (WGS) entry which is preliminary data.</text>
</comment>
<feature type="transmembrane region" description="Helical" evidence="7">
    <location>
        <begin position="39"/>
        <end position="61"/>
    </location>
</feature>
<evidence type="ECO:0000313" key="9">
    <source>
        <dbReference type="EMBL" id="KOO40312.1"/>
    </source>
</evidence>
<dbReference type="CDD" id="cd17324">
    <property type="entry name" value="MFS_NepI_like"/>
    <property type="match status" value="1"/>
</dbReference>
<dbReference type="PANTHER" id="PTHR43124">
    <property type="entry name" value="PURINE EFFLUX PUMP PBUE"/>
    <property type="match status" value="1"/>
</dbReference>
<dbReference type="SUPFAM" id="SSF103473">
    <property type="entry name" value="MFS general substrate transporter"/>
    <property type="match status" value="1"/>
</dbReference>
<protein>
    <submittedName>
        <fullName evidence="9">MFS transporter</fullName>
    </submittedName>
</protein>
<evidence type="ECO:0000256" key="4">
    <source>
        <dbReference type="ARBA" id="ARBA00022692"/>
    </source>
</evidence>
<evidence type="ECO:0000256" key="2">
    <source>
        <dbReference type="ARBA" id="ARBA00022448"/>
    </source>
</evidence>
<dbReference type="InterPro" id="IPR020846">
    <property type="entry name" value="MFS_dom"/>
</dbReference>
<reference evidence="10" key="1">
    <citation type="submission" date="2015-08" db="EMBL/GenBank/DDBJ databases">
        <title>Fjat-14210 dsm16467.</title>
        <authorList>
            <person name="Liu B."/>
            <person name="Wang J."/>
            <person name="Zhu Y."/>
            <person name="Liu G."/>
            <person name="Chen Q."/>
            <person name="Chen Z."/>
            <person name="Lan J."/>
            <person name="Che J."/>
            <person name="Ge C."/>
            <person name="Shi H."/>
            <person name="Pan Z."/>
            <person name="Liu X."/>
        </authorList>
    </citation>
    <scope>NUCLEOTIDE SEQUENCE [LARGE SCALE GENOMIC DNA]</scope>
    <source>
        <strain evidence="10">DSM 16467</strain>
    </source>
</reference>
<dbReference type="PATRIC" id="fig|284581.3.peg.1813"/>
<dbReference type="GO" id="GO:0022857">
    <property type="term" value="F:transmembrane transporter activity"/>
    <property type="evidence" value="ECO:0007669"/>
    <property type="project" value="InterPro"/>
</dbReference>
<dbReference type="PANTHER" id="PTHR43124:SF10">
    <property type="entry name" value="PURINE EFFLUX PUMP PBUE"/>
    <property type="match status" value="1"/>
</dbReference>
<comment type="subcellular location">
    <subcellularLocation>
        <location evidence="1">Cell membrane</location>
        <topology evidence="1">Multi-pass membrane protein</topology>
    </subcellularLocation>
</comment>
<feature type="transmembrane region" description="Helical" evidence="7">
    <location>
        <begin position="331"/>
        <end position="351"/>
    </location>
</feature>
<dbReference type="InterPro" id="IPR036259">
    <property type="entry name" value="MFS_trans_sf"/>
</dbReference>
<feature type="transmembrane region" description="Helical" evidence="7">
    <location>
        <begin position="290"/>
        <end position="310"/>
    </location>
</feature>
<name>A0A0M0KNW2_9BACI</name>